<dbReference type="AlphaFoldDB" id="A0A2T0TDG7"/>
<dbReference type="InterPro" id="IPR046179">
    <property type="entry name" value="DUF6188"/>
</dbReference>
<name>A0A2T0TDG7_9PSEU</name>
<gene>
    <name evidence="1" type="ORF">CLV43_103453</name>
</gene>
<proteinExistence type="predicted"/>
<evidence type="ECO:0000313" key="1">
    <source>
        <dbReference type="EMBL" id="PRY43706.1"/>
    </source>
</evidence>
<dbReference type="Pfam" id="PF19686">
    <property type="entry name" value="DUF6188"/>
    <property type="match status" value="1"/>
</dbReference>
<comment type="caution">
    <text evidence="1">The sequence shown here is derived from an EMBL/GenBank/DDBJ whole genome shotgun (WGS) entry which is preliminary data.</text>
</comment>
<organism evidence="1 2">
    <name type="scientific">Umezawaea tangerina</name>
    <dbReference type="NCBI Taxonomy" id="84725"/>
    <lineage>
        <taxon>Bacteria</taxon>
        <taxon>Bacillati</taxon>
        <taxon>Actinomycetota</taxon>
        <taxon>Actinomycetes</taxon>
        <taxon>Pseudonocardiales</taxon>
        <taxon>Pseudonocardiaceae</taxon>
        <taxon>Umezawaea</taxon>
    </lineage>
</organism>
<evidence type="ECO:0000313" key="2">
    <source>
        <dbReference type="Proteomes" id="UP000239494"/>
    </source>
</evidence>
<dbReference type="Proteomes" id="UP000239494">
    <property type="component" value="Unassembled WGS sequence"/>
</dbReference>
<dbReference type="RefSeq" id="WP_146174746.1">
    <property type="nucleotide sequence ID" value="NZ_PVTF01000003.1"/>
</dbReference>
<sequence length="109" mass="12101">MQSHHELVGTQVWRTAFDHQVRLTLVEHPRLSAELVVEVPFELCNGTGATHEIKPGEPGTLSPVLGLFMKTVTSIDVTDDESLTLRFADGWSLSARPEGDFESWSIVEL</sequence>
<protein>
    <submittedName>
        <fullName evidence="1">Uncharacterized protein</fullName>
    </submittedName>
</protein>
<dbReference type="EMBL" id="PVTF01000003">
    <property type="protein sequence ID" value="PRY43706.1"/>
    <property type="molecule type" value="Genomic_DNA"/>
</dbReference>
<reference evidence="1 2" key="1">
    <citation type="submission" date="2018-03" db="EMBL/GenBank/DDBJ databases">
        <title>Genomic Encyclopedia of Archaeal and Bacterial Type Strains, Phase II (KMG-II): from individual species to whole genera.</title>
        <authorList>
            <person name="Goeker M."/>
        </authorList>
    </citation>
    <scope>NUCLEOTIDE SEQUENCE [LARGE SCALE GENOMIC DNA]</scope>
    <source>
        <strain evidence="1 2">DSM 44720</strain>
    </source>
</reference>
<dbReference type="OrthoDB" id="3429377at2"/>
<accession>A0A2T0TDG7</accession>
<keyword evidence="2" id="KW-1185">Reference proteome</keyword>